<protein>
    <submittedName>
        <fullName evidence="1">Putative A1 protein</fullName>
    </submittedName>
</protein>
<dbReference type="RefSeq" id="YP_009209668.1">
    <property type="nucleotide sequence ID" value="NC_028924.1"/>
</dbReference>
<dbReference type="GeneID" id="26636087"/>
<dbReference type="OrthoDB" id="11428at10239"/>
<evidence type="ECO:0000313" key="1">
    <source>
        <dbReference type="EMBL" id="AKG94182.1"/>
    </source>
</evidence>
<keyword evidence="2" id="KW-1185">Reference proteome</keyword>
<dbReference type="Proteomes" id="UP000204415">
    <property type="component" value="Segment"/>
</dbReference>
<proteinExistence type="predicted"/>
<name>A0A0F7IJR7_9CAUD</name>
<reference evidence="1 2" key="1">
    <citation type="journal article" date="2015" name="Stand. Genomic Sci.">
        <title>Complete genome sequences of bacteriophages P12002L and P12002S, two lytic phages that infect a marine Polaribacter strain.</title>
        <authorList>
            <person name="Kang I."/>
            <person name="Jang H."/>
            <person name="Cho J.-C."/>
        </authorList>
    </citation>
    <scope>NUCLEOTIDE SEQUENCE [LARGE SCALE GENOMIC DNA]</scope>
</reference>
<dbReference type="KEGG" id="vg:26636087"/>
<organism evidence="1 2">
    <name type="scientific">Polaribacter phage P12002L</name>
    <dbReference type="NCBI Taxonomy" id="1647386"/>
    <lineage>
        <taxon>Viruses</taxon>
        <taxon>Duplodnaviria</taxon>
        <taxon>Heunggongvirae</taxon>
        <taxon>Uroviricota</taxon>
        <taxon>Caudoviricetes</taxon>
        <taxon>Incheonvirus</taxon>
        <taxon>Incheonvirus P12002L</taxon>
    </lineage>
</organism>
<accession>A0A0F7IJR7</accession>
<dbReference type="EMBL" id="KR136259">
    <property type="protein sequence ID" value="AKG94182.1"/>
    <property type="molecule type" value="Genomic_DNA"/>
</dbReference>
<sequence length="520" mass="59618">MRKSFSKKQKAELVELYKKQKNITKLTKKFAKKHKIKYSDTLRRKVSANLERLSVSENKIRLEDSEQFKEASKRNVGESKYMIFTWEQNETSLHKPFWNRILDYKEYLNAELGVILGRYKNPTSVHVDVEHENWSNETRPYWIASKQEVHSYLTVLGDIKISPTAKYPLTGIQGLSQGKSIIIGHPKLHLKTEPTLNGYANKTVLTTGSCTVPNYTDSKAGKVAENSHKLGFVIVEVRNEKIFHIRQVEADENGNFIDLIHEVNEKGVSIVDRAEGLVCGDSHGNQVLPEIDKKNDEICERFNIRKLVMHDVVDGESCNNHILKDPIQQYERYVKGANLIQKELDELKQWLEPKLKYGLIIPRANHNDRFDRILLQDWRKDIANAPYYMKYTSIAMEGKSEKGVVAHFLEEQFQDKVTCLSSQDSYFIGKYECSQHGDHGTNGSKGSQTGFRKLDIPIIIAHTHSTYRADDLFYAGHNIKDQKYASKGASSWSISDVLIAKNGIAQQLIFTKGEFTTFEI</sequence>
<evidence type="ECO:0000313" key="2">
    <source>
        <dbReference type="Proteomes" id="UP000204415"/>
    </source>
</evidence>
<gene>
    <name evidence="1" type="ORF">P12002L_0008</name>
</gene>